<sequence>MSLPQSYPVLVHNYLPSANADPTRPLQTYEHLPSLNPEQKPENALVFLCGLGDGPHSIPYVRRLAEHLAVTAPGWSVFEARLGSNFSAFGYGSLAEDVREVRRTGCQDCLEYAKVLVAERRRGTGRGGVEGAATEEEEEEEEGGEDEEVVRVDGYVLQGPVSDREAIAMAEDAREVAAAIREAEEMRRQGRGSEVMPVNVLPKGWRGSPVSAYRWWSLAAVGGDDDYFSSDLPESRLAEIWGNLDVPVLIMPSGKEEWVPASLNVPAMVERWKSFAKPGIVSELSGLIPGANHRVDNDEGREWLIDRVARFLHEVEGRT</sequence>
<feature type="region of interest" description="Disordered" evidence="1">
    <location>
        <begin position="124"/>
        <end position="148"/>
    </location>
</feature>
<proteinExistence type="predicted"/>
<dbReference type="Proteomes" id="UP001583172">
    <property type="component" value="Unassembled WGS sequence"/>
</dbReference>
<feature type="compositionally biased region" description="Acidic residues" evidence="1">
    <location>
        <begin position="133"/>
        <end position="148"/>
    </location>
</feature>
<comment type="caution">
    <text evidence="2">The sequence shown here is derived from an EMBL/GenBank/DDBJ whole genome shotgun (WGS) entry which is preliminary data.</text>
</comment>
<evidence type="ECO:0000313" key="3">
    <source>
        <dbReference type="Proteomes" id="UP001583172"/>
    </source>
</evidence>
<reference evidence="2 3" key="1">
    <citation type="journal article" date="2024" name="Commun. Biol.">
        <title>Comparative genomic analysis of thermophilic fungi reveals convergent evolutionary adaptations and gene losses.</title>
        <authorList>
            <person name="Steindorff A.S."/>
            <person name="Aguilar-Pontes M.V."/>
            <person name="Robinson A.J."/>
            <person name="Andreopoulos B."/>
            <person name="LaButti K."/>
            <person name="Kuo A."/>
            <person name="Mondo S."/>
            <person name="Riley R."/>
            <person name="Otillar R."/>
            <person name="Haridas S."/>
            <person name="Lipzen A."/>
            <person name="Grimwood J."/>
            <person name="Schmutz J."/>
            <person name="Clum A."/>
            <person name="Reid I.D."/>
            <person name="Moisan M.C."/>
            <person name="Butler G."/>
            <person name="Nguyen T.T.M."/>
            <person name="Dewar K."/>
            <person name="Conant G."/>
            <person name="Drula E."/>
            <person name="Henrissat B."/>
            <person name="Hansel C."/>
            <person name="Singer S."/>
            <person name="Hutchinson M.I."/>
            <person name="de Vries R.P."/>
            <person name="Natvig D.O."/>
            <person name="Powell A.J."/>
            <person name="Tsang A."/>
            <person name="Grigoriev I.V."/>
        </authorList>
    </citation>
    <scope>NUCLEOTIDE SEQUENCE [LARGE SCALE GENOMIC DNA]</scope>
    <source>
        <strain evidence="2 3">CBS 620.91</strain>
    </source>
</reference>
<evidence type="ECO:0000256" key="1">
    <source>
        <dbReference type="SAM" id="MobiDB-lite"/>
    </source>
</evidence>
<protein>
    <submittedName>
        <fullName evidence="2">Uncharacterized protein</fullName>
    </submittedName>
</protein>
<evidence type="ECO:0000313" key="2">
    <source>
        <dbReference type="EMBL" id="KAL1839083.1"/>
    </source>
</evidence>
<dbReference type="InterPro" id="IPR029058">
    <property type="entry name" value="AB_hydrolase_fold"/>
</dbReference>
<gene>
    <name evidence="2" type="ORF">VTJ49DRAFT_1884</name>
</gene>
<dbReference type="PANTHER" id="PTHR31591">
    <property type="entry name" value="UPF0613 PROTEIN PB24D3.06C"/>
    <property type="match status" value="1"/>
</dbReference>
<dbReference type="SUPFAM" id="SSF53474">
    <property type="entry name" value="alpha/beta-Hydrolases"/>
    <property type="match status" value="1"/>
</dbReference>
<dbReference type="Gene3D" id="3.40.50.1820">
    <property type="entry name" value="alpha/beta hydrolase"/>
    <property type="match status" value="2"/>
</dbReference>
<dbReference type="EMBL" id="JAZGSY010000176">
    <property type="protein sequence ID" value="KAL1839083.1"/>
    <property type="molecule type" value="Genomic_DNA"/>
</dbReference>
<organism evidence="2 3">
    <name type="scientific">Humicola insolens</name>
    <name type="common">Soft-rot fungus</name>
    <dbReference type="NCBI Taxonomy" id="85995"/>
    <lineage>
        <taxon>Eukaryota</taxon>
        <taxon>Fungi</taxon>
        <taxon>Dikarya</taxon>
        <taxon>Ascomycota</taxon>
        <taxon>Pezizomycotina</taxon>
        <taxon>Sordariomycetes</taxon>
        <taxon>Sordariomycetidae</taxon>
        <taxon>Sordariales</taxon>
        <taxon>Chaetomiaceae</taxon>
        <taxon>Mycothermus</taxon>
    </lineage>
</organism>
<name>A0ABR3VBI6_HUMIN</name>
<dbReference type="Pfam" id="PF08538">
    <property type="entry name" value="DUF1749"/>
    <property type="match status" value="1"/>
</dbReference>
<accession>A0ABR3VBI6</accession>
<keyword evidence="3" id="KW-1185">Reference proteome</keyword>
<dbReference type="PANTHER" id="PTHR31591:SF7">
    <property type="entry name" value="DUF1749-DOMAIN-CONTAINING PROTEIN"/>
    <property type="match status" value="1"/>
</dbReference>
<dbReference type="InterPro" id="IPR013744">
    <property type="entry name" value="SidJ"/>
</dbReference>